<feature type="domain" description="Dehydrogenase E1 component" evidence="10">
    <location>
        <begin position="122"/>
        <end position="420"/>
    </location>
</feature>
<dbReference type="PANTHER" id="PTHR43380:SF1">
    <property type="entry name" value="2-OXOISOVALERATE DEHYDROGENASE SUBUNIT ALPHA, MITOCHONDRIAL"/>
    <property type="match status" value="1"/>
</dbReference>
<dbReference type="EMBL" id="JAZGQO010000018">
    <property type="protein sequence ID" value="KAK6167982.1"/>
    <property type="molecule type" value="Genomic_DNA"/>
</dbReference>
<comment type="similarity">
    <text evidence="3 9">Belongs to the BCKDHA family.</text>
</comment>
<evidence type="ECO:0000256" key="3">
    <source>
        <dbReference type="ARBA" id="ARBA00008646"/>
    </source>
</evidence>
<name>A0AAN8G0H8_PATCE</name>
<dbReference type="GO" id="GO:0046872">
    <property type="term" value="F:metal ion binding"/>
    <property type="evidence" value="ECO:0007669"/>
    <property type="project" value="UniProtKB-KW"/>
</dbReference>
<dbReference type="AlphaFoldDB" id="A0AAN8G0H8"/>
<evidence type="ECO:0000256" key="5">
    <source>
        <dbReference type="ARBA" id="ARBA00022946"/>
    </source>
</evidence>
<evidence type="ECO:0000256" key="6">
    <source>
        <dbReference type="ARBA" id="ARBA00022958"/>
    </source>
</evidence>
<dbReference type="GO" id="GO:0005759">
    <property type="term" value="C:mitochondrial matrix"/>
    <property type="evidence" value="ECO:0007669"/>
    <property type="project" value="UniProtKB-SubCell"/>
</dbReference>
<proteinExistence type="inferred from homology"/>
<keyword evidence="7 9" id="KW-0560">Oxidoreductase</keyword>
<comment type="subcellular location">
    <subcellularLocation>
        <location evidence="2">Mitochondrion matrix</location>
    </subcellularLocation>
</comment>
<comment type="catalytic activity">
    <reaction evidence="9">
        <text>N(6)-[(R)-lipoyl]-L-lysyl-[protein] + 3-methyl-2-oxobutanoate + H(+) = N(6)-[(R)-S(8)-2-methylpropanoyldihydrolipoyl]-L-lysyl-[protein] + CO2</text>
        <dbReference type="Rhea" id="RHEA:13457"/>
        <dbReference type="Rhea" id="RHEA-COMP:10474"/>
        <dbReference type="Rhea" id="RHEA-COMP:10497"/>
        <dbReference type="ChEBI" id="CHEBI:11851"/>
        <dbReference type="ChEBI" id="CHEBI:15378"/>
        <dbReference type="ChEBI" id="CHEBI:16526"/>
        <dbReference type="ChEBI" id="CHEBI:83099"/>
        <dbReference type="ChEBI" id="CHEBI:83142"/>
        <dbReference type="EC" id="1.2.4.4"/>
    </reaction>
</comment>
<comment type="cofactor">
    <cofactor evidence="1 9">
        <name>thiamine diphosphate</name>
        <dbReference type="ChEBI" id="CHEBI:58937"/>
    </cofactor>
</comment>
<dbReference type="SUPFAM" id="SSF52518">
    <property type="entry name" value="Thiamin diphosphate-binding fold (THDP-binding)"/>
    <property type="match status" value="1"/>
</dbReference>
<evidence type="ECO:0000313" key="11">
    <source>
        <dbReference type="EMBL" id="KAK6167982.1"/>
    </source>
</evidence>
<dbReference type="GO" id="GO:0003863">
    <property type="term" value="F:branched-chain 2-oxo acid dehydrogenase activity"/>
    <property type="evidence" value="ECO:0007669"/>
    <property type="project" value="UniProtKB-EC"/>
</dbReference>
<keyword evidence="4" id="KW-0479">Metal-binding</keyword>
<reference evidence="11 12" key="1">
    <citation type="submission" date="2024-01" db="EMBL/GenBank/DDBJ databases">
        <title>The genome of the rayed Mediterranean limpet Patella caerulea (Linnaeus, 1758).</title>
        <authorList>
            <person name="Anh-Thu Weber A."/>
            <person name="Halstead-Nussloch G."/>
        </authorList>
    </citation>
    <scope>NUCLEOTIDE SEQUENCE [LARGE SCALE GENOMIC DNA]</scope>
    <source>
        <strain evidence="11">AATW-2023a</strain>
        <tissue evidence="11">Whole specimen</tissue>
    </source>
</reference>
<dbReference type="Pfam" id="PF00676">
    <property type="entry name" value="E1_dh"/>
    <property type="match status" value="1"/>
</dbReference>
<keyword evidence="5" id="KW-0809">Transit peptide</keyword>
<sequence length="460" mass="52062">MSVFSKLLTPVLQGRLPIQGVLCLWQMTFKRLKSTNIPNVSQYMTNGISGEFLENINQRNSETKEKYEYLGTDMEYCDELDFIVPEEKGLIPVYRVLNRGGKLVMKNQDPKLSPDVYLKMYKDMVLMNSIDTVLTEAQTNGVVSFYLTNHGEEATQIGSAAALDSEDLIYAQYREAGVLLWRGFAVENLMNQCLCNNRDLNKGRQMPVHYGSKELNFVTISSNLGTQLPQAAGSAYAYKLANKDNCVICYFGEGTASEGDAHPAFNFAAVLNCPVIFFCRNNGYAISTSLQEQYSGDGIASRGAGYGMISIRIDGNDVLAVYNAVKAAREICLSQNRPVLIEAMTYRVGNHTTLVDGQSYRSEEEVEDWKVNHSPIDRFRKYITNMKLWDDKRNLELNTASVEMVNRILEASQEHKLPSPEAMFTDVYDVVPKHLEKQFNDLKNHLQTYPDEYPLEKHDR</sequence>
<dbReference type="Proteomes" id="UP001347796">
    <property type="component" value="Unassembled WGS sequence"/>
</dbReference>
<dbReference type="InterPro" id="IPR050771">
    <property type="entry name" value="Alpha-ketoacid_DH_E1_comp"/>
</dbReference>
<evidence type="ECO:0000256" key="2">
    <source>
        <dbReference type="ARBA" id="ARBA00004305"/>
    </source>
</evidence>
<evidence type="ECO:0000256" key="9">
    <source>
        <dbReference type="RuleBase" id="RU365014"/>
    </source>
</evidence>
<dbReference type="PANTHER" id="PTHR43380">
    <property type="entry name" value="2-OXOISOVALERATE DEHYDROGENASE SUBUNIT ALPHA, MITOCHONDRIAL"/>
    <property type="match status" value="1"/>
</dbReference>
<evidence type="ECO:0000256" key="1">
    <source>
        <dbReference type="ARBA" id="ARBA00001964"/>
    </source>
</evidence>
<keyword evidence="8" id="KW-0496">Mitochondrion</keyword>
<organism evidence="11 12">
    <name type="scientific">Patella caerulea</name>
    <name type="common">Rayed Mediterranean limpet</name>
    <dbReference type="NCBI Taxonomy" id="87958"/>
    <lineage>
        <taxon>Eukaryota</taxon>
        <taxon>Metazoa</taxon>
        <taxon>Spiralia</taxon>
        <taxon>Lophotrochozoa</taxon>
        <taxon>Mollusca</taxon>
        <taxon>Gastropoda</taxon>
        <taxon>Patellogastropoda</taxon>
        <taxon>Patelloidea</taxon>
        <taxon>Patellidae</taxon>
        <taxon>Patella</taxon>
    </lineage>
</organism>
<dbReference type="InterPro" id="IPR029061">
    <property type="entry name" value="THDP-binding"/>
</dbReference>
<evidence type="ECO:0000256" key="7">
    <source>
        <dbReference type="ARBA" id="ARBA00023002"/>
    </source>
</evidence>
<evidence type="ECO:0000256" key="4">
    <source>
        <dbReference type="ARBA" id="ARBA00022723"/>
    </source>
</evidence>
<accession>A0AAN8G0H8</accession>
<dbReference type="EC" id="1.2.4.4" evidence="9"/>
<dbReference type="InterPro" id="IPR001017">
    <property type="entry name" value="DH_E1"/>
</dbReference>
<protein>
    <recommendedName>
        <fullName evidence="9">2-oxoisovalerate dehydrogenase subunit alpha</fullName>
        <ecNumber evidence="9">1.2.4.4</ecNumber>
    </recommendedName>
    <alternativeName>
        <fullName evidence="9">Branched-chain alpha-keto acid dehydrogenase E1 component alpha chain</fullName>
    </alternativeName>
</protein>
<keyword evidence="12" id="KW-1185">Reference proteome</keyword>
<comment type="caution">
    <text evidence="11">The sequence shown here is derived from an EMBL/GenBank/DDBJ whole genome shotgun (WGS) entry which is preliminary data.</text>
</comment>
<evidence type="ECO:0000256" key="8">
    <source>
        <dbReference type="ARBA" id="ARBA00023128"/>
    </source>
</evidence>
<comment type="function">
    <text evidence="9">The branched-chain alpha-keto dehydrogenase complex catalyzes the overall conversion of alpha-keto acids to acyl-CoA and CO(2). It contains multiple copies of three enzymatic components: branched-chain alpha-keto acid decarboxylase (E1), lipoamide acyltransferase (E2) and lipoamide dehydrogenase (E3).</text>
</comment>
<dbReference type="CDD" id="cd02000">
    <property type="entry name" value="TPP_E1_PDC_ADC_BCADC"/>
    <property type="match status" value="1"/>
</dbReference>
<dbReference type="Gene3D" id="3.40.50.970">
    <property type="match status" value="1"/>
</dbReference>
<keyword evidence="9" id="KW-0786">Thiamine pyrophosphate</keyword>
<evidence type="ECO:0000313" key="12">
    <source>
        <dbReference type="Proteomes" id="UP001347796"/>
    </source>
</evidence>
<evidence type="ECO:0000259" key="10">
    <source>
        <dbReference type="Pfam" id="PF00676"/>
    </source>
</evidence>
<dbReference type="GO" id="GO:0009083">
    <property type="term" value="P:branched-chain amino acid catabolic process"/>
    <property type="evidence" value="ECO:0007669"/>
    <property type="project" value="TreeGrafter"/>
</dbReference>
<keyword evidence="6" id="KW-0630">Potassium</keyword>
<gene>
    <name evidence="11" type="ORF">SNE40_021896</name>
</gene>
<dbReference type="FunFam" id="3.40.50.970:FF:000015">
    <property type="entry name" value="2-oxoisovalerate dehydrogenase subunit alpha"/>
    <property type="match status" value="1"/>
</dbReference>